<dbReference type="SUPFAM" id="SSF52047">
    <property type="entry name" value="RNI-like"/>
    <property type="match status" value="1"/>
</dbReference>
<dbReference type="AlphaFoldDB" id="A0A4S4M0L7"/>
<protein>
    <recommendedName>
        <fullName evidence="2">F-box domain-containing protein</fullName>
    </recommendedName>
</protein>
<keyword evidence="1" id="KW-0175">Coiled coil</keyword>
<dbReference type="InterPro" id="IPR032675">
    <property type="entry name" value="LRR_dom_sf"/>
</dbReference>
<name>A0A4S4M0L7_9AGAM</name>
<dbReference type="OrthoDB" id="3063971at2759"/>
<dbReference type="Gene3D" id="3.80.10.10">
    <property type="entry name" value="Ribonuclease Inhibitor"/>
    <property type="match status" value="1"/>
</dbReference>
<dbReference type="PANTHER" id="PTHR38926:SF5">
    <property type="entry name" value="F-BOX AND LEUCINE-RICH REPEAT PROTEIN 6"/>
    <property type="match status" value="1"/>
</dbReference>
<keyword evidence="4" id="KW-1185">Reference proteome</keyword>
<dbReference type="SUPFAM" id="SSF81383">
    <property type="entry name" value="F-box domain"/>
    <property type="match status" value="1"/>
</dbReference>
<feature type="coiled-coil region" evidence="1">
    <location>
        <begin position="20"/>
        <end position="54"/>
    </location>
</feature>
<proteinExistence type="predicted"/>
<comment type="caution">
    <text evidence="3">The sequence shown here is derived from an EMBL/GenBank/DDBJ whole genome shotgun (WGS) entry which is preliminary data.</text>
</comment>
<evidence type="ECO:0000259" key="2">
    <source>
        <dbReference type="Pfam" id="PF12937"/>
    </source>
</evidence>
<dbReference type="InterPro" id="IPR006553">
    <property type="entry name" value="Leu-rich_rpt_Cys-con_subtyp"/>
</dbReference>
<dbReference type="Gene3D" id="1.20.1280.50">
    <property type="match status" value="1"/>
</dbReference>
<accession>A0A4S4M0L7</accession>
<dbReference type="Pfam" id="PF12937">
    <property type="entry name" value="F-box-like"/>
    <property type="match status" value="1"/>
</dbReference>
<evidence type="ECO:0000313" key="3">
    <source>
        <dbReference type="EMBL" id="THH17957.1"/>
    </source>
</evidence>
<dbReference type="EMBL" id="SGPL01000091">
    <property type="protein sequence ID" value="THH17957.1"/>
    <property type="molecule type" value="Genomic_DNA"/>
</dbReference>
<feature type="domain" description="F-box" evidence="2">
    <location>
        <begin position="69"/>
        <end position="114"/>
    </location>
</feature>
<evidence type="ECO:0000313" key="4">
    <source>
        <dbReference type="Proteomes" id="UP000310158"/>
    </source>
</evidence>
<dbReference type="Proteomes" id="UP000310158">
    <property type="component" value="Unassembled WGS sequence"/>
</dbReference>
<dbReference type="InterPro" id="IPR036047">
    <property type="entry name" value="F-box-like_dom_sf"/>
</dbReference>
<dbReference type="SMART" id="SM00367">
    <property type="entry name" value="LRR_CC"/>
    <property type="match status" value="1"/>
</dbReference>
<dbReference type="InterPro" id="IPR001810">
    <property type="entry name" value="F-box_dom"/>
</dbReference>
<dbReference type="PANTHER" id="PTHR38926">
    <property type="entry name" value="F-BOX DOMAIN CONTAINING PROTEIN, EXPRESSED"/>
    <property type="match status" value="1"/>
</dbReference>
<reference evidence="3 4" key="1">
    <citation type="submission" date="2019-02" db="EMBL/GenBank/DDBJ databases">
        <title>Genome sequencing of the rare red list fungi Bondarzewia mesenterica.</title>
        <authorList>
            <person name="Buettner E."/>
            <person name="Kellner H."/>
        </authorList>
    </citation>
    <scope>NUCLEOTIDE SEQUENCE [LARGE SCALE GENOMIC DNA]</scope>
    <source>
        <strain evidence="3 4">DSM 108281</strain>
    </source>
</reference>
<sequence length="491" mass="55209">MSFDRYHLSREDILEVHKQIHEHEQAIASVDAKLEELMKEAHRLRITKSRYQDLVSKRKGIITLARLAPDEVLAQIFEHCVAEGWARAPLAVSQVCAKWRRAALTPRVWSHILLTSDSLDPVGRTRFWLSRAAQSPLYITIDVAAVDPHLLSAMDLLLDNLSRWRSLTLNARFVQQARDIVFRCTRSAPNLREISIFTVATAFLSDEEPEELLGLGQAFQNAPCLRGLNVTCNILPSSLPSQISDLDVTLVPFPFGPLTVTTLLGLLANLPRLRRLTLTVSIAFSGVITVPNDGTTETPLTHLESLTINSFPDFNEILRHLRTPILRRLYIRSSEPPLNYPHEETGTSLCHFIDNCSPPLELLELHDIDLPQDHFIRCFLGLPTLQELRLHETEISNQVLAMLNGPAGACPQLRSLDLRWCEQLSGKALVNMVSSRNAELDSVHGETHSHRIDEITVVNCALVEERDVLDLARATVCSVIARNPEDHCRKP</sequence>
<gene>
    <name evidence="3" type="ORF">EW146_g2951</name>
</gene>
<evidence type="ECO:0000256" key="1">
    <source>
        <dbReference type="SAM" id="Coils"/>
    </source>
</evidence>
<organism evidence="3 4">
    <name type="scientific">Bondarzewia mesenterica</name>
    <dbReference type="NCBI Taxonomy" id="1095465"/>
    <lineage>
        <taxon>Eukaryota</taxon>
        <taxon>Fungi</taxon>
        <taxon>Dikarya</taxon>
        <taxon>Basidiomycota</taxon>
        <taxon>Agaricomycotina</taxon>
        <taxon>Agaricomycetes</taxon>
        <taxon>Russulales</taxon>
        <taxon>Bondarzewiaceae</taxon>
        <taxon>Bondarzewia</taxon>
    </lineage>
</organism>